<dbReference type="PANTHER" id="PTHR30273">
    <property type="entry name" value="PERIPLASMIC SIGNAL SENSOR AND SIGMA FACTOR ACTIVATOR FECR-RELATED"/>
    <property type="match status" value="1"/>
</dbReference>
<dbReference type="PANTHER" id="PTHR30273:SF2">
    <property type="entry name" value="PROTEIN FECR"/>
    <property type="match status" value="1"/>
</dbReference>
<keyword evidence="1" id="KW-0472">Membrane</keyword>
<evidence type="ECO:0000313" key="4">
    <source>
        <dbReference type="EMBL" id="AWO00369.1"/>
    </source>
</evidence>
<dbReference type="Pfam" id="PF16344">
    <property type="entry name" value="FecR_C"/>
    <property type="match status" value="1"/>
</dbReference>
<dbReference type="InterPro" id="IPR012373">
    <property type="entry name" value="Ferrdict_sens_TM"/>
</dbReference>
<feature type="transmembrane region" description="Helical" evidence="1">
    <location>
        <begin position="79"/>
        <end position="99"/>
    </location>
</feature>
<feature type="domain" description="FecR protein" evidence="2">
    <location>
        <begin position="116"/>
        <end position="190"/>
    </location>
</feature>
<sequence length="327" mass="36880">MNEQTILRYLQGACSADEKSQFEDWLAASAENRQQYYELRLIWHASQIEHFRSKEQLDKALATFTGNVRQERRKIYLRIVRYAAIFIGVVAIAGMYLLVNKRPAATQEMLTAYVLQTDSSKLVVLDDGTRVWLNNNSRLTYPKQFSGKERTVTLEGEAFFDVSPRPEQPFIVEAATIRVNVLGTSFNLRAYGPAHNAPRSMEAVLVSGKIAIADHLGEHLATLTPGQMASFVKNSHYLSVKNVNTAAYTSWRNGQIMLTAVNLPAITRKLTELYGVNFSVDPAIKDTTLYTFSFSKTKPIEEVMEMLGFIAPVSYKVQGKNIQLIRK</sequence>
<keyword evidence="1" id="KW-0812">Transmembrane</keyword>
<dbReference type="Proteomes" id="UP000246099">
    <property type="component" value="Chromosome"/>
</dbReference>
<dbReference type="PIRSF" id="PIRSF018266">
    <property type="entry name" value="FecR"/>
    <property type="match status" value="1"/>
</dbReference>
<organism evidence="4 5">
    <name type="scientific">Chitinophaga alhagiae</name>
    <dbReference type="NCBI Taxonomy" id="2203219"/>
    <lineage>
        <taxon>Bacteria</taxon>
        <taxon>Pseudomonadati</taxon>
        <taxon>Bacteroidota</taxon>
        <taxon>Chitinophagia</taxon>
        <taxon>Chitinophagales</taxon>
        <taxon>Chitinophagaceae</taxon>
        <taxon>Chitinophaga</taxon>
    </lineage>
</organism>
<evidence type="ECO:0000313" key="5">
    <source>
        <dbReference type="Proteomes" id="UP000246099"/>
    </source>
</evidence>
<dbReference type="EMBL" id="CP029600">
    <property type="protein sequence ID" value="AWO00369.1"/>
    <property type="molecule type" value="Genomic_DNA"/>
</dbReference>
<dbReference type="Pfam" id="PF04773">
    <property type="entry name" value="FecR"/>
    <property type="match status" value="1"/>
</dbReference>
<reference evidence="4 5" key="1">
    <citation type="submission" date="2018-05" db="EMBL/GenBank/DDBJ databases">
        <title>Chitinophaga sp. nov., isolated from rhizosphere soil of Alhagi.</title>
        <authorList>
            <person name="Liu Y."/>
        </authorList>
    </citation>
    <scope>NUCLEOTIDE SEQUENCE [LARGE SCALE GENOMIC DNA]</scope>
    <source>
        <strain evidence="4 5">T22</strain>
    </source>
</reference>
<evidence type="ECO:0000259" key="3">
    <source>
        <dbReference type="Pfam" id="PF16344"/>
    </source>
</evidence>
<name>A0ABM6W8W1_9BACT</name>
<feature type="domain" description="Protein FecR C-terminal" evidence="3">
    <location>
        <begin position="258"/>
        <end position="322"/>
    </location>
</feature>
<evidence type="ECO:0000256" key="1">
    <source>
        <dbReference type="SAM" id="Phobius"/>
    </source>
</evidence>
<accession>A0ABM6W8W1</accession>
<dbReference type="Gene3D" id="2.60.120.1440">
    <property type="match status" value="1"/>
</dbReference>
<keyword evidence="5" id="KW-1185">Reference proteome</keyword>
<protein>
    <submittedName>
        <fullName evidence="4">Uncharacterized protein</fullName>
    </submittedName>
</protein>
<dbReference type="Gene3D" id="3.55.50.30">
    <property type="match status" value="1"/>
</dbReference>
<proteinExistence type="predicted"/>
<dbReference type="InterPro" id="IPR006860">
    <property type="entry name" value="FecR"/>
</dbReference>
<keyword evidence="1" id="KW-1133">Transmembrane helix</keyword>
<evidence type="ECO:0000259" key="2">
    <source>
        <dbReference type="Pfam" id="PF04773"/>
    </source>
</evidence>
<dbReference type="InterPro" id="IPR032508">
    <property type="entry name" value="FecR_C"/>
</dbReference>
<dbReference type="RefSeq" id="WP_119075722.1">
    <property type="nucleotide sequence ID" value="NZ_CP029600.1"/>
</dbReference>
<gene>
    <name evidence="4" type="ORF">DLD77_00925</name>
</gene>